<dbReference type="EMBL" id="KB742476">
    <property type="protein sequence ID" value="EOB08107.1"/>
    <property type="molecule type" value="Genomic_DNA"/>
</dbReference>
<evidence type="ECO:0000256" key="2">
    <source>
        <dbReference type="ARBA" id="ARBA00022553"/>
    </source>
</evidence>
<keyword evidence="2" id="KW-0597">Phosphoprotein</keyword>
<name>R0KDM3_ANAPL</name>
<evidence type="ECO:0000313" key="7">
    <source>
        <dbReference type="EMBL" id="EOB08107.1"/>
    </source>
</evidence>
<organism evidence="7 8">
    <name type="scientific">Anas platyrhynchos</name>
    <name type="common">Mallard</name>
    <name type="synonym">Anas boschas</name>
    <dbReference type="NCBI Taxonomy" id="8839"/>
    <lineage>
        <taxon>Eukaryota</taxon>
        <taxon>Metazoa</taxon>
        <taxon>Chordata</taxon>
        <taxon>Craniata</taxon>
        <taxon>Vertebrata</taxon>
        <taxon>Euteleostomi</taxon>
        <taxon>Archelosauria</taxon>
        <taxon>Archosauria</taxon>
        <taxon>Dinosauria</taxon>
        <taxon>Saurischia</taxon>
        <taxon>Theropoda</taxon>
        <taxon>Coelurosauria</taxon>
        <taxon>Aves</taxon>
        <taxon>Neognathae</taxon>
        <taxon>Galloanserae</taxon>
        <taxon>Anseriformes</taxon>
        <taxon>Anatidae</taxon>
        <taxon>Anatinae</taxon>
        <taxon>Anas</taxon>
    </lineage>
</organism>
<evidence type="ECO:0000256" key="4">
    <source>
        <dbReference type="ARBA" id="ARBA00023015"/>
    </source>
</evidence>
<keyword evidence="4" id="KW-0805">Transcription regulation</keyword>
<sequence length="220" mass="23285">MTRSELRHRFSVFGDIEECTLHFRSEGPALGLEVGGRSEVGRSRRSCCAGAQSPASIPAAQGGFSPCLADSNREDFDPAPVKSKFDSLDFDTLLRQAQRSLRRMGSGVLQPSVLGGLRVQGQRCPPLSPAAGSLCSGLEAAQPLALLSIPPASAEPLTHGKGLWSLPAFPLSPFWQQNKAHGCGAGRAPSPPSEATSDIVVFYFAANRFGNLPPLLSEDT</sequence>
<dbReference type="GO" id="GO:0045944">
    <property type="term" value="P:positive regulation of transcription by RNA polymerase II"/>
    <property type="evidence" value="ECO:0007669"/>
    <property type="project" value="TreeGrafter"/>
</dbReference>
<gene>
    <name evidence="7" type="ORF">Anapl_17263</name>
</gene>
<keyword evidence="8" id="KW-1185">Reference proteome</keyword>
<accession>R0KDM3</accession>
<evidence type="ECO:0000256" key="6">
    <source>
        <dbReference type="ARBA" id="ARBA00023242"/>
    </source>
</evidence>
<dbReference type="Proteomes" id="UP000296049">
    <property type="component" value="Unassembled WGS sequence"/>
</dbReference>
<comment type="subcellular location">
    <subcellularLocation>
        <location evidence="1">Nucleus</location>
    </subcellularLocation>
</comment>
<dbReference type="GO" id="GO:0005634">
    <property type="term" value="C:nucleus"/>
    <property type="evidence" value="ECO:0007669"/>
    <property type="project" value="UniProtKB-SubCell"/>
</dbReference>
<dbReference type="GO" id="GO:0003723">
    <property type="term" value="F:RNA binding"/>
    <property type="evidence" value="ECO:0007669"/>
    <property type="project" value="UniProtKB-KW"/>
</dbReference>
<proteinExistence type="predicted"/>
<evidence type="ECO:0000256" key="5">
    <source>
        <dbReference type="ARBA" id="ARBA00023163"/>
    </source>
</evidence>
<keyword evidence="6" id="KW-0539">Nucleus</keyword>
<dbReference type="PANTHER" id="PTHR15528:SF5">
    <property type="entry name" value="PEROXISOME PROLIFERATOR-ACTIVATED RECEPTOR GAMMA COACTIVATOR-RELATED PROTEIN 1"/>
    <property type="match status" value="1"/>
</dbReference>
<evidence type="ECO:0000313" key="8">
    <source>
        <dbReference type="Proteomes" id="UP000296049"/>
    </source>
</evidence>
<keyword evidence="7" id="KW-0675">Receptor</keyword>
<dbReference type="GO" id="GO:0003712">
    <property type="term" value="F:transcription coregulator activity"/>
    <property type="evidence" value="ECO:0007669"/>
    <property type="project" value="InterPro"/>
</dbReference>
<evidence type="ECO:0000256" key="1">
    <source>
        <dbReference type="ARBA" id="ARBA00004123"/>
    </source>
</evidence>
<evidence type="ECO:0000256" key="3">
    <source>
        <dbReference type="ARBA" id="ARBA00022884"/>
    </source>
</evidence>
<reference evidence="8" key="1">
    <citation type="journal article" date="2013" name="Nat. Genet.">
        <title>The duck genome and transcriptome provide insight into an avian influenza virus reservoir species.</title>
        <authorList>
            <person name="Huang Y."/>
            <person name="Li Y."/>
            <person name="Burt D.W."/>
            <person name="Chen H."/>
            <person name="Zhang Y."/>
            <person name="Qian W."/>
            <person name="Kim H."/>
            <person name="Gan S."/>
            <person name="Zhao Y."/>
            <person name="Li J."/>
            <person name="Yi K."/>
            <person name="Feng H."/>
            <person name="Zhu P."/>
            <person name="Li B."/>
            <person name="Liu Q."/>
            <person name="Fairley S."/>
            <person name="Magor K.E."/>
            <person name="Du Z."/>
            <person name="Hu X."/>
            <person name="Goodman L."/>
            <person name="Tafer H."/>
            <person name="Vignal A."/>
            <person name="Lee T."/>
            <person name="Kim K.W."/>
            <person name="Sheng Z."/>
            <person name="An Y."/>
            <person name="Searle S."/>
            <person name="Herrero J."/>
            <person name="Groenen M.A."/>
            <person name="Crooijmans R.P."/>
            <person name="Faraut T."/>
            <person name="Cai Q."/>
            <person name="Webster R.G."/>
            <person name="Aldridge J.R."/>
            <person name="Warren W.C."/>
            <person name="Bartschat S."/>
            <person name="Kehr S."/>
            <person name="Marz M."/>
            <person name="Stadler P.F."/>
            <person name="Smith J."/>
            <person name="Kraus R.H."/>
            <person name="Zhao Y."/>
            <person name="Ren L."/>
            <person name="Fei J."/>
            <person name="Morisson M."/>
            <person name="Kaiser P."/>
            <person name="Griffin D.K."/>
            <person name="Rao M."/>
            <person name="Pitel F."/>
            <person name="Wang J."/>
            <person name="Li N."/>
        </authorList>
    </citation>
    <scope>NUCLEOTIDE SEQUENCE [LARGE SCALE GENOMIC DNA]</scope>
</reference>
<dbReference type="InterPro" id="IPR034605">
    <property type="entry name" value="PGC-1"/>
</dbReference>
<keyword evidence="3" id="KW-0694">RNA-binding</keyword>
<dbReference type="PANTHER" id="PTHR15528">
    <property type="entry name" value="PEROXISOME PROLIFERATOR ACTIVATED RECEPTOR GAMMA COACTIVATOR 1 PGC-1 -RELATED"/>
    <property type="match status" value="1"/>
</dbReference>
<protein>
    <submittedName>
        <fullName evidence="7">Peroxisome proliferator-activated receptor gamma coactivator-related protein 1</fullName>
    </submittedName>
</protein>
<keyword evidence="5" id="KW-0804">Transcription</keyword>
<dbReference type="AlphaFoldDB" id="R0KDM3"/>